<dbReference type="RefSeq" id="WP_144353775.1">
    <property type="nucleotide sequence ID" value="NZ_CBCRVV010000008.1"/>
</dbReference>
<comment type="caution">
    <text evidence="1">The sequence shown here is derived from an EMBL/GenBank/DDBJ whole genome shotgun (WGS) entry which is preliminary data.</text>
</comment>
<name>A0A556QL97_9BACT</name>
<protein>
    <submittedName>
        <fullName evidence="1">Uncharacterized protein</fullName>
    </submittedName>
</protein>
<dbReference type="AlphaFoldDB" id="A0A556QL97"/>
<gene>
    <name evidence="1" type="ORF">FPL22_14870</name>
</gene>
<keyword evidence="2" id="KW-1185">Reference proteome</keyword>
<accession>A0A556QL97</accession>
<sequence>MIALISSTLYPSASHSYDGARSRFSNLERLEHTKGTVASLVALGFKRIVIADNSLDWHPATEASLAPAEVWRIPTPEFRNRGLSELFLLRAAAARLPANEPVIKVSGRYLLSRNPLTYIGDADVAVKGDSFTKRNGAMSTRAYGCRDVATFQRLLTFSITEIFAYPARIVGPGSLLRIIRASLWPAKDTFSYDDPPHSIELVMARSIKLMKLKVHFLSPLGVRGILAGSGETIDE</sequence>
<dbReference type="EMBL" id="VMBG01000002">
    <property type="protein sequence ID" value="TSJ77372.1"/>
    <property type="molecule type" value="Genomic_DNA"/>
</dbReference>
<organism evidence="1 2">
    <name type="scientific">Rariglobus hedericola</name>
    <dbReference type="NCBI Taxonomy" id="2597822"/>
    <lineage>
        <taxon>Bacteria</taxon>
        <taxon>Pseudomonadati</taxon>
        <taxon>Verrucomicrobiota</taxon>
        <taxon>Opitutia</taxon>
        <taxon>Opitutales</taxon>
        <taxon>Opitutaceae</taxon>
        <taxon>Rariglobus</taxon>
    </lineage>
</organism>
<reference evidence="1 2" key="1">
    <citation type="submission" date="2019-07" db="EMBL/GenBank/DDBJ databases">
        <title>Description of 53C-WASEF.</title>
        <authorList>
            <person name="Pitt A."/>
            <person name="Hahn M.W."/>
        </authorList>
    </citation>
    <scope>NUCLEOTIDE SEQUENCE [LARGE SCALE GENOMIC DNA]</scope>
    <source>
        <strain evidence="1 2">53C-WASEF</strain>
    </source>
</reference>
<dbReference type="OrthoDB" id="764635at2"/>
<evidence type="ECO:0000313" key="1">
    <source>
        <dbReference type="EMBL" id="TSJ77372.1"/>
    </source>
</evidence>
<dbReference type="Proteomes" id="UP000315648">
    <property type="component" value="Unassembled WGS sequence"/>
</dbReference>
<evidence type="ECO:0000313" key="2">
    <source>
        <dbReference type="Proteomes" id="UP000315648"/>
    </source>
</evidence>
<proteinExistence type="predicted"/>